<evidence type="ECO:0000256" key="2">
    <source>
        <dbReference type="ARBA" id="ARBA00022517"/>
    </source>
</evidence>
<gene>
    <name evidence="9 10" type="primary">ybeY</name>
    <name evidence="10" type="ORF">LSP04_02230</name>
    <name evidence="11" type="ORF">VC81_09620</name>
</gene>
<dbReference type="EC" id="3.1.-.-" evidence="9"/>
<dbReference type="NCBIfam" id="TIGR00043">
    <property type="entry name" value="rRNA maturation RNase YbeY"/>
    <property type="match status" value="1"/>
</dbReference>
<feature type="binding site" evidence="9">
    <location>
        <position position="132"/>
    </location>
    <ligand>
        <name>Zn(2+)</name>
        <dbReference type="ChEBI" id="CHEBI:29105"/>
        <note>catalytic</note>
    </ligand>
</feature>
<feature type="binding site" evidence="9">
    <location>
        <position position="128"/>
    </location>
    <ligand>
        <name>Zn(2+)</name>
        <dbReference type="ChEBI" id="CHEBI:29105"/>
        <note>catalytic</note>
    </ligand>
</feature>
<dbReference type="InterPro" id="IPR023091">
    <property type="entry name" value="MetalPrtase_cat_dom_sf_prd"/>
</dbReference>
<reference evidence="11 12" key="1">
    <citation type="submission" date="2015-03" db="EMBL/GenBank/DDBJ databases">
        <authorList>
            <person name="Zheng J."/>
            <person name="Ganezle M."/>
        </authorList>
    </citation>
    <scope>NUCLEOTIDE SEQUENCE [LARGE SCALE GENOMIC DNA]</scope>
    <source>
        <strain evidence="11 12">LP38</strain>
    </source>
</reference>
<evidence type="ECO:0000313" key="13">
    <source>
        <dbReference type="Proteomes" id="UP000321691"/>
    </source>
</evidence>
<dbReference type="InterPro" id="IPR002036">
    <property type="entry name" value="YbeY"/>
</dbReference>
<organism evidence="11 12">
    <name type="scientific">Levilactobacillus spicheri</name>
    <dbReference type="NCBI Taxonomy" id="216463"/>
    <lineage>
        <taxon>Bacteria</taxon>
        <taxon>Bacillati</taxon>
        <taxon>Bacillota</taxon>
        <taxon>Bacilli</taxon>
        <taxon>Lactobacillales</taxon>
        <taxon>Lactobacillaceae</taxon>
        <taxon>Levilactobacillus</taxon>
    </lineage>
</organism>
<dbReference type="GO" id="GO:0005737">
    <property type="term" value="C:cytoplasm"/>
    <property type="evidence" value="ECO:0007669"/>
    <property type="project" value="UniProtKB-SubCell"/>
</dbReference>
<evidence type="ECO:0000256" key="6">
    <source>
        <dbReference type="ARBA" id="ARBA00022759"/>
    </source>
</evidence>
<feature type="binding site" evidence="9">
    <location>
        <position position="138"/>
    </location>
    <ligand>
        <name>Zn(2+)</name>
        <dbReference type="ChEBI" id="CHEBI:29105"/>
        <note>catalytic</note>
    </ligand>
</feature>
<dbReference type="SUPFAM" id="SSF55486">
    <property type="entry name" value="Metalloproteases ('zincins'), catalytic domain"/>
    <property type="match status" value="1"/>
</dbReference>
<protein>
    <recommendedName>
        <fullName evidence="9">Endoribonuclease YbeY</fullName>
        <ecNumber evidence="9">3.1.-.-</ecNumber>
    </recommendedName>
</protein>
<keyword evidence="2 9" id="KW-0690">Ribosome biogenesis</keyword>
<evidence type="ECO:0000256" key="9">
    <source>
        <dbReference type="HAMAP-Rule" id="MF_00009"/>
    </source>
</evidence>
<sequence length="162" mass="18460">MDLEIYDKTHDGVPAEKIQLIQDVLQYAGTYLKLADNTEMSVTLMNNEDIHRINKQYRGVDRATDVISFAIEDDEAADDDFPLVMDDELAAEIPENIGDIFVSMDKVSEQAEYLGHSYDRELGFLVVHGFLHLNGYDHMEPADEKVMFKLQADILDAYGLKR</sequence>
<comment type="subcellular location">
    <subcellularLocation>
        <location evidence="9">Cytoplasm</location>
    </subcellularLocation>
</comment>
<evidence type="ECO:0000313" key="12">
    <source>
        <dbReference type="Proteomes" id="UP000033491"/>
    </source>
</evidence>
<comment type="caution">
    <text evidence="11">The sequence shown here is derived from an EMBL/GenBank/DDBJ whole genome shotgun (WGS) entry which is preliminary data.</text>
</comment>
<accession>A0A0F3RTM9</accession>
<comment type="cofactor">
    <cofactor evidence="9">
        <name>Zn(2+)</name>
        <dbReference type="ChEBI" id="CHEBI:29105"/>
    </cofactor>
    <text evidence="9">Binds 1 zinc ion.</text>
</comment>
<name>A0A0F3RTM9_9LACO</name>
<evidence type="ECO:0000256" key="8">
    <source>
        <dbReference type="ARBA" id="ARBA00022833"/>
    </source>
</evidence>
<evidence type="ECO:0000256" key="1">
    <source>
        <dbReference type="ARBA" id="ARBA00010875"/>
    </source>
</evidence>
<evidence type="ECO:0000256" key="7">
    <source>
        <dbReference type="ARBA" id="ARBA00022801"/>
    </source>
</evidence>
<keyword evidence="5 9" id="KW-0479">Metal-binding</keyword>
<keyword evidence="9" id="KW-0963">Cytoplasm</keyword>
<comment type="similarity">
    <text evidence="1 9">Belongs to the endoribonuclease YbeY family.</text>
</comment>
<dbReference type="OrthoDB" id="9807740at2"/>
<dbReference type="GO" id="GO:0004521">
    <property type="term" value="F:RNA endonuclease activity"/>
    <property type="evidence" value="ECO:0007669"/>
    <property type="project" value="UniProtKB-UniRule"/>
</dbReference>
<evidence type="ECO:0000256" key="4">
    <source>
        <dbReference type="ARBA" id="ARBA00022722"/>
    </source>
</evidence>
<dbReference type="EMBL" id="BJZI01000003">
    <property type="protein sequence ID" value="GEO65804.1"/>
    <property type="molecule type" value="Genomic_DNA"/>
</dbReference>
<dbReference type="InterPro" id="IPR020549">
    <property type="entry name" value="YbeY_CS"/>
</dbReference>
<evidence type="ECO:0000256" key="3">
    <source>
        <dbReference type="ARBA" id="ARBA00022552"/>
    </source>
</evidence>
<comment type="function">
    <text evidence="9">Single strand-specific metallo-endoribonuclease involved in late-stage 70S ribosome quality control and in maturation of the 3' terminus of the 16S rRNA.</text>
</comment>
<keyword evidence="6 9" id="KW-0255">Endonuclease</keyword>
<evidence type="ECO:0000313" key="10">
    <source>
        <dbReference type="EMBL" id="GEO65804.1"/>
    </source>
</evidence>
<dbReference type="PATRIC" id="fig|216463.3.peg.1180"/>
<dbReference type="Gene3D" id="3.40.390.30">
    <property type="entry name" value="Metalloproteases ('zincins'), catalytic domain"/>
    <property type="match status" value="1"/>
</dbReference>
<dbReference type="Proteomes" id="UP000033491">
    <property type="component" value="Unassembled WGS sequence"/>
</dbReference>
<proteinExistence type="inferred from homology"/>
<dbReference type="GO" id="GO:0006364">
    <property type="term" value="P:rRNA processing"/>
    <property type="evidence" value="ECO:0007669"/>
    <property type="project" value="UniProtKB-UniRule"/>
</dbReference>
<dbReference type="GO" id="GO:0004222">
    <property type="term" value="F:metalloendopeptidase activity"/>
    <property type="evidence" value="ECO:0007669"/>
    <property type="project" value="InterPro"/>
</dbReference>
<reference evidence="10 13" key="2">
    <citation type="submission" date="2019-07" db="EMBL/GenBank/DDBJ databases">
        <title>Whole genome shotgun sequence of Lactobacillus spicheri NBRC 107155.</title>
        <authorList>
            <person name="Hosoyama A."/>
            <person name="Uohara A."/>
            <person name="Ohji S."/>
            <person name="Ichikawa N."/>
        </authorList>
    </citation>
    <scope>NUCLEOTIDE SEQUENCE [LARGE SCALE GENOMIC DNA]</scope>
    <source>
        <strain evidence="10 13">NBRC 107155</strain>
    </source>
</reference>
<keyword evidence="8 9" id="KW-0862">Zinc</keyword>
<dbReference type="AlphaFoldDB" id="A0A0F3RTM9"/>
<dbReference type="HAMAP" id="MF_00009">
    <property type="entry name" value="Endoribonucl_YbeY"/>
    <property type="match status" value="1"/>
</dbReference>
<keyword evidence="13" id="KW-1185">Reference proteome</keyword>
<keyword evidence="4 9" id="KW-0540">Nuclease</keyword>
<dbReference type="PANTHER" id="PTHR46986:SF1">
    <property type="entry name" value="ENDORIBONUCLEASE YBEY, CHLOROPLASTIC"/>
    <property type="match status" value="1"/>
</dbReference>
<evidence type="ECO:0000313" key="11">
    <source>
        <dbReference type="EMBL" id="KJW12147.1"/>
    </source>
</evidence>
<dbReference type="STRING" id="216463.VC81_09620"/>
<keyword evidence="7 9" id="KW-0378">Hydrolase</keyword>
<keyword evidence="3 9" id="KW-0698">rRNA processing</keyword>
<dbReference type="Proteomes" id="UP000321691">
    <property type="component" value="Unassembled WGS sequence"/>
</dbReference>
<evidence type="ECO:0000256" key="5">
    <source>
        <dbReference type="ARBA" id="ARBA00022723"/>
    </source>
</evidence>
<dbReference type="Pfam" id="PF02130">
    <property type="entry name" value="YbeY"/>
    <property type="match status" value="1"/>
</dbReference>
<dbReference type="GO" id="GO:0008270">
    <property type="term" value="F:zinc ion binding"/>
    <property type="evidence" value="ECO:0007669"/>
    <property type="project" value="UniProtKB-UniRule"/>
</dbReference>
<dbReference type="EMBL" id="JZCR01000021">
    <property type="protein sequence ID" value="KJW12147.1"/>
    <property type="molecule type" value="Genomic_DNA"/>
</dbReference>
<dbReference type="PANTHER" id="PTHR46986">
    <property type="entry name" value="ENDORIBONUCLEASE YBEY, CHLOROPLASTIC"/>
    <property type="match status" value="1"/>
</dbReference>
<dbReference type="PROSITE" id="PS01306">
    <property type="entry name" value="UPF0054"/>
    <property type="match status" value="1"/>
</dbReference>
<dbReference type="RefSeq" id="WP_045807870.1">
    <property type="nucleotide sequence ID" value="NZ_BJZI01000003.1"/>
</dbReference>